<dbReference type="GO" id="GO:0004175">
    <property type="term" value="F:endopeptidase activity"/>
    <property type="evidence" value="ECO:0007669"/>
    <property type="project" value="TreeGrafter"/>
</dbReference>
<proteinExistence type="inferred from homology"/>
<sequence>MSVKLGFSKVRNFILTTLLIGVVFGGGYYLGVAGYKAEVDKALHVTVSRQIPVDKNVDFSLFWQIWDILSSKYYNKGSLVPEKMVYGAISGMVSAIGDPYSMFLPPTQNKMVNEDLGGSFEGVGIEIGFRAARLAVVSPLIGSPAEASGVKPGDYIIHIEDVKKNIDIGTDGISLPDAVAAIRGPAGTIVTLTLVREGVGTPIVVDLTRAKLNIDSVTLNFVGDNKDIADIKISKFGAETAKEWDKVVNAILVKPEIKGIIVDLRNNPGGYLQSAVDLASDFVPIGTTVVIQENGDGTRNEYKSTRLGKLMKYKVVVLINGGSASASEILSGALRDQKKIKLIGEKSFGKGTIQEPIETARGSGLHVTTAKWLTPNGTWVHEKGLIPDVTLVAKDTDKTDIQLDGAIEILNSKP</sequence>
<dbReference type="SUPFAM" id="SSF52096">
    <property type="entry name" value="ClpP/crotonase"/>
    <property type="match status" value="1"/>
</dbReference>
<evidence type="ECO:0000313" key="9">
    <source>
        <dbReference type="Proteomes" id="UP000034562"/>
    </source>
</evidence>
<feature type="domain" description="PDZ" evidence="7">
    <location>
        <begin position="124"/>
        <end position="197"/>
    </location>
</feature>
<dbReference type="SUPFAM" id="SSF50156">
    <property type="entry name" value="PDZ domain-like"/>
    <property type="match status" value="1"/>
</dbReference>
<protein>
    <submittedName>
        <fullName evidence="8">Carboxyl-terminal protease</fullName>
    </submittedName>
</protein>
<comment type="caution">
    <text evidence="8">The sequence shown here is derived from an EMBL/GenBank/DDBJ whole genome shotgun (WGS) entry which is preliminary data.</text>
</comment>
<evidence type="ECO:0000256" key="1">
    <source>
        <dbReference type="ARBA" id="ARBA00009179"/>
    </source>
</evidence>
<dbReference type="CDD" id="cd07560">
    <property type="entry name" value="Peptidase_S41_CPP"/>
    <property type="match status" value="1"/>
</dbReference>
<dbReference type="Gene3D" id="3.30.750.44">
    <property type="match status" value="1"/>
</dbReference>
<keyword evidence="2 5" id="KW-0645">Protease</keyword>
<evidence type="ECO:0000256" key="2">
    <source>
        <dbReference type="ARBA" id="ARBA00022670"/>
    </source>
</evidence>
<gene>
    <name evidence="8" type="ORF">UU12_C0030G0007</name>
</gene>
<dbReference type="EMBL" id="LBZK01000030">
    <property type="protein sequence ID" value="KKR70067.1"/>
    <property type="molecule type" value="Genomic_DNA"/>
</dbReference>
<feature type="transmembrane region" description="Helical" evidence="6">
    <location>
        <begin position="12"/>
        <end position="31"/>
    </location>
</feature>
<accession>A0A0G0W471</accession>
<comment type="similarity">
    <text evidence="1 5">Belongs to the peptidase S41A family.</text>
</comment>
<dbReference type="NCBIfam" id="TIGR00225">
    <property type="entry name" value="prc"/>
    <property type="match status" value="1"/>
</dbReference>
<dbReference type="GO" id="GO:0008236">
    <property type="term" value="F:serine-type peptidase activity"/>
    <property type="evidence" value="ECO:0007669"/>
    <property type="project" value="UniProtKB-KW"/>
</dbReference>
<dbReference type="InterPro" id="IPR001478">
    <property type="entry name" value="PDZ"/>
</dbReference>
<dbReference type="InterPro" id="IPR041489">
    <property type="entry name" value="PDZ_6"/>
</dbReference>
<dbReference type="Pfam" id="PF17820">
    <property type="entry name" value="PDZ_6"/>
    <property type="match status" value="1"/>
</dbReference>
<keyword evidence="3 5" id="KW-0378">Hydrolase</keyword>
<name>A0A0G0W471_9BACT</name>
<evidence type="ECO:0000256" key="5">
    <source>
        <dbReference type="RuleBase" id="RU004404"/>
    </source>
</evidence>
<dbReference type="STRING" id="1618563.UU12_C0030G0007"/>
<dbReference type="Proteomes" id="UP000034562">
    <property type="component" value="Unassembled WGS sequence"/>
</dbReference>
<dbReference type="CDD" id="cd06782">
    <property type="entry name" value="cpPDZ_CPP-like"/>
    <property type="match status" value="1"/>
</dbReference>
<dbReference type="Pfam" id="PF22694">
    <property type="entry name" value="CtpB_N-like"/>
    <property type="match status" value="1"/>
</dbReference>
<evidence type="ECO:0000259" key="7">
    <source>
        <dbReference type="PROSITE" id="PS50106"/>
    </source>
</evidence>
<dbReference type="InterPro" id="IPR005151">
    <property type="entry name" value="Tail-specific_protease"/>
</dbReference>
<dbReference type="Gene3D" id="2.30.42.10">
    <property type="match status" value="1"/>
</dbReference>
<reference evidence="8 9" key="1">
    <citation type="journal article" date="2015" name="Nature">
        <title>rRNA introns, odd ribosomes, and small enigmatic genomes across a large radiation of phyla.</title>
        <authorList>
            <person name="Brown C.T."/>
            <person name="Hug L.A."/>
            <person name="Thomas B.C."/>
            <person name="Sharon I."/>
            <person name="Castelle C.J."/>
            <person name="Singh A."/>
            <person name="Wilkins M.J."/>
            <person name="Williams K.H."/>
            <person name="Banfield J.F."/>
        </authorList>
    </citation>
    <scope>NUCLEOTIDE SEQUENCE [LARGE SCALE GENOMIC DNA]</scope>
</reference>
<dbReference type="InterPro" id="IPR029045">
    <property type="entry name" value="ClpP/crotonase-like_dom_sf"/>
</dbReference>
<keyword evidence="6" id="KW-1133">Transmembrane helix</keyword>
<dbReference type="GO" id="GO:0006508">
    <property type="term" value="P:proteolysis"/>
    <property type="evidence" value="ECO:0007669"/>
    <property type="project" value="UniProtKB-KW"/>
</dbReference>
<dbReference type="InterPro" id="IPR004447">
    <property type="entry name" value="Peptidase_S41A"/>
</dbReference>
<keyword evidence="6" id="KW-0472">Membrane</keyword>
<evidence type="ECO:0000313" key="8">
    <source>
        <dbReference type="EMBL" id="KKR70067.1"/>
    </source>
</evidence>
<dbReference type="Gene3D" id="3.90.226.10">
    <property type="entry name" value="2-enoyl-CoA Hydratase, Chain A, domain 1"/>
    <property type="match status" value="1"/>
</dbReference>
<evidence type="ECO:0000256" key="3">
    <source>
        <dbReference type="ARBA" id="ARBA00022801"/>
    </source>
</evidence>
<dbReference type="AlphaFoldDB" id="A0A0G0W471"/>
<dbReference type="SMART" id="SM00228">
    <property type="entry name" value="PDZ"/>
    <property type="match status" value="1"/>
</dbReference>
<organism evidence="8 9">
    <name type="scientific">Candidatus Woesebacteria bacterium GW2011_GWA2_40_7b</name>
    <dbReference type="NCBI Taxonomy" id="1618563"/>
    <lineage>
        <taxon>Bacteria</taxon>
        <taxon>Candidatus Woeseibacteriota</taxon>
    </lineage>
</organism>
<dbReference type="Pfam" id="PF03572">
    <property type="entry name" value="Peptidase_S41"/>
    <property type="match status" value="1"/>
</dbReference>
<evidence type="ECO:0000256" key="4">
    <source>
        <dbReference type="ARBA" id="ARBA00022825"/>
    </source>
</evidence>
<dbReference type="PANTHER" id="PTHR32060">
    <property type="entry name" value="TAIL-SPECIFIC PROTEASE"/>
    <property type="match status" value="1"/>
</dbReference>
<evidence type="ECO:0000256" key="6">
    <source>
        <dbReference type="SAM" id="Phobius"/>
    </source>
</evidence>
<dbReference type="SMART" id="SM00245">
    <property type="entry name" value="TSPc"/>
    <property type="match status" value="1"/>
</dbReference>
<dbReference type="InterPro" id="IPR055210">
    <property type="entry name" value="CtpA/B_N"/>
</dbReference>
<keyword evidence="4 5" id="KW-0720">Serine protease</keyword>
<dbReference type="PANTHER" id="PTHR32060:SF30">
    <property type="entry name" value="CARBOXY-TERMINAL PROCESSING PROTEASE CTPA"/>
    <property type="match status" value="1"/>
</dbReference>
<dbReference type="GO" id="GO:0030288">
    <property type="term" value="C:outer membrane-bounded periplasmic space"/>
    <property type="evidence" value="ECO:0007669"/>
    <property type="project" value="TreeGrafter"/>
</dbReference>
<keyword evidence="6" id="KW-0812">Transmembrane</keyword>
<dbReference type="PROSITE" id="PS50106">
    <property type="entry name" value="PDZ"/>
    <property type="match status" value="1"/>
</dbReference>
<dbReference type="InterPro" id="IPR036034">
    <property type="entry name" value="PDZ_sf"/>
</dbReference>
<dbReference type="GO" id="GO:0007165">
    <property type="term" value="P:signal transduction"/>
    <property type="evidence" value="ECO:0007669"/>
    <property type="project" value="TreeGrafter"/>
</dbReference>